<dbReference type="EMBL" id="CAXLJM020000160">
    <property type="protein sequence ID" value="CAL8143861.1"/>
    <property type="molecule type" value="Genomic_DNA"/>
</dbReference>
<feature type="region of interest" description="Disordered" evidence="7">
    <location>
        <begin position="365"/>
        <end position="387"/>
    </location>
</feature>
<evidence type="ECO:0000256" key="2">
    <source>
        <dbReference type="ARBA" id="ARBA00004496"/>
    </source>
</evidence>
<dbReference type="InterPro" id="IPR032368">
    <property type="entry name" value="RPN13_DEUBAD"/>
</dbReference>
<evidence type="ECO:0000313" key="10">
    <source>
        <dbReference type="EMBL" id="CAL8143861.1"/>
    </source>
</evidence>
<comment type="subcellular location">
    <subcellularLocation>
        <location evidence="2">Cytoplasm</location>
    </subcellularLocation>
    <subcellularLocation>
        <location evidence="1">Nucleus</location>
    </subcellularLocation>
</comment>
<dbReference type="Pfam" id="PF16550">
    <property type="entry name" value="RPN13_C"/>
    <property type="match status" value="1"/>
</dbReference>
<evidence type="ECO:0000256" key="7">
    <source>
        <dbReference type="SAM" id="MobiDB-lite"/>
    </source>
</evidence>
<dbReference type="PROSITE" id="PS51917">
    <property type="entry name" value="PRU"/>
    <property type="match status" value="1"/>
</dbReference>
<dbReference type="InterPro" id="IPR006773">
    <property type="entry name" value="Rpn13/ADRM1"/>
</dbReference>
<dbReference type="Pfam" id="PF04683">
    <property type="entry name" value="Rpn13_ADRM1_Pru"/>
    <property type="match status" value="1"/>
</dbReference>
<evidence type="ECO:0000259" key="8">
    <source>
        <dbReference type="PROSITE" id="PS51916"/>
    </source>
</evidence>
<dbReference type="Gene3D" id="2.30.29.70">
    <property type="entry name" value="Proteasomal ubiquitin receptor Rpn13/ADRM1"/>
    <property type="match status" value="1"/>
</dbReference>
<dbReference type="InterPro" id="IPR038633">
    <property type="entry name" value="Rpn13/ADRM1_Pru_sf"/>
</dbReference>
<dbReference type="CDD" id="cd13314">
    <property type="entry name" value="PH_Rpn13"/>
    <property type="match status" value="1"/>
</dbReference>
<dbReference type="PROSITE" id="PS51916">
    <property type="entry name" value="DEUBAD"/>
    <property type="match status" value="1"/>
</dbReference>
<dbReference type="InterPro" id="IPR038108">
    <property type="entry name" value="RPN13_DEUBAD_sf"/>
</dbReference>
<evidence type="ECO:0000256" key="4">
    <source>
        <dbReference type="ARBA" id="ARBA00022490"/>
    </source>
</evidence>
<dbReference type="Proteomes" id="UP001642540">
    <property type="component" value="Unassembled WGS sequence"/>
</dbReference>
<organism evidence="10 11">
    <name type="scientific">Orchesella dallaii</name>
    <dbReference type="NCBI Taxonomy" id="48710"/>
    <lineage>
        <taxon>Eukaryota</taxon>
        <taxon>Metazoa</taxon>
        <taxon>Ecdysozoa</taxon>
        <taxon>Arthropoda</taxon>
        <taxon>Hexapoda</taxon>
        <taxon>Collembola</taxon>
        <taxon>Entomobryomorpha</taxon>
        <taxon>Entomobryoidea</taxon>
        <taxon>Orchesellidae</taxon>
        <taxon>Orchesellinae</taxon>
        <taxon>Orchesella</taxon>
    </lineage>
</organism>
<evidence type="ECO:0000259" key="9">
    <source>
        <dbReference type="PROSITE" id="PS51917"/>
    </source>
</evidence>
<feature type="region of interest" description="Disordered" evidence="7">
    <location>
        <begin position="185"/>
        <end position="239"/>
    </location>
</feature>
<feature type="domain" description="Pru" evidence="9">
    <location>
        <begin position="14"/>
        <end position="128"/>
    </location>
</feature>
<comment type="similarity">
    <text evidence="3">Belongs to the ADRM1 family.</text>
</comment>
<evidence type="ECO:0008006" key="12">
    <source>
        <dbReference type="Google" id="ProtNLM"/>
    </source>
</evidence>
<evidence type="ECO:0000256" key="6">
    <source>
        <dbReference type="ARBA" id="ARBA00023242"/>
    </source>
</evidence>
<proteinExistence type="inferred from homology"/>
<sequence length="387" mass="41058">MALLFGGRGNQGRSQPKNIVEFRAGKMTLKGNMVHPDKRKGQVYVYQSEDQLTHFCWKDRTSGVVEDDLIIFPEDAVFSKVNQCKDGDRVVLLKFKASSRKLFFWMQEPKADNDEELVGKVNEALNNPGGVSSGRGLDNSSTPSEQEMQNLLQSMNQSQLMELIGGMSGYGGQAAAGLLAQLTQAAGGGGSSGNSSESKPAADTSSGSTNSSSTPKSTKTDQASTPAKSTPAAAAAAAGSSAGRVVQLEDLQKILSGMQPNSASVDLAAGVNTEFVKRITASPTTVQKLTPLLPRFGYETEKTANQDEVVDTLISPAFQHALSSFCSAFPSGQLGPLVEQFEFGTDAVQAARSGNLEAFLNAIQKEADGKRASDTTEEQKPEDMNVD</sequence>
<keyword evidence="11" id="KW-1185">Reference proteome</keyword>
<dbReference type="Gene3D" id="1.10.2020.20">
    <property type="match status" value="1"/>
</dbReference>
<evidence type="ECO:0000256" key="5">
    <source>
        <dbReference type="ARBA" id="ARBA00022942"/>
    </source>
</evidence>
<evidence type="ECO:0000256" key="1">
    <source>
        <dbReference type="ARBA" id="ARBA00004123"/>
    </source>
</evidence>
<keyword evidence="5" id="KW-0647">Proteasome</keyword>
<feature type="compositionally biased region" description="Polar residues" evidence="7">
    <location>
        <begin position="138"/>
        <end position="147"/>
    </location>
</feature>
<keyword evidence="6" id="KW-0539">Nucleus</keyword>
<feature type="compositionally biased region" description="Low complexity" evidence="7">
    <location>
        <begin position="223"/>
        <end position="239"/>
    </location>
</feature>
<accession>A0ABP1S6G5</accession>
<dbReference type="InterPro" id="IPR044868">
    <property type="entry name" value="Rpn13/ADRM1_Pru"/>
</dbReference>
<comment type="caution">
    <text evidence="10">The sequence shown here is derived from an EMBL/GenBank/DDBJ whole genome shotgun (WGS) entry which is preliminary data.</text>
</comment>
<evidence type="ECO:0000256" key="3">
    <source>
        <dbReference type="ARBA" id="ARBA00009216"/>
    </source>
</evidence>
<feature type="compositionally biased region" description="Low complexity" evidence="7">
    <location>
        <begin position="204"/>
        <end position="217"/>
    </location>
</feature>
<dbReference type="InterPro" id="IPR044867">
    <property type="entry name" value="DEUBAD_dom"/>
</dbReference>
<dbReference type="PANTHER" id="PTHR12225:SF0">
    <property type="entry name" value="PROTEASOMAL UBIQUITIN RECEPTOR ADRM1"/>
    <property type="match status" value="1"/>
</dbReference>
<evidence type="ECO:0000313" key="11">
    <source>
        <dbReference type="Proteomes" id="UP001642540"/>
    </source>
</evidence>
<name>A0ABP1S6G5_9HEXA</name>
<reference evidence="10 11" key="1">
    <citation type="submission" date="2024-08" db="EMBL/GenBank/DDBJ databases">
        <authorList>
            <person name="Cucini C."/>
            <person name="Frati F."/>
        </authorList>
    </citation>
    <scope>NUCLEOTIDE SEQUENCE [LARGE SCALE GENOMIC DNA]</scope>
</reference>
<feature type="region of interest" description="Disordered" evidence="7">
    <location>
        <begin position="123"/>
        <end position="147"/>
    </location>
</feature>
<protein>
    <recommendedName>
        <fullName evidence="12">Proteasomal ubiquitin receptor ADRM1</fullName>
    </recommendedName>
</protein>
<gene>
    <name evidence="10" type="ORF">ODALV1_LOCUS29966</name>
</gene>
<feature type="domain" description="DEUBAD" evidence="8">
    <location>
        <begin position="258"/>
        <end position="373"/>
    </location>
</feature>
<keyword evidence="4" id="KW-0963">Cytoplasm</keyword>
<dbReference type="PANTHER" id="PTHR12225">
    <property type="entry name" value="ADHESION REGULATING MOLECULE 1 110 KDA CELL MEMBRANE GLYCOPROTEIN"/>
    <property type="match status" value="1"/>
</dbReference>